<organism evidence="3 4">
    <name type="scientific">Cylicocyclus nassatus</name>
    <name type="common">Nematode worm</name>
    <dbReference type="NCBI Taxonomy" id="53992"/>
    <lineage>
        <taxon>Eukaryota</taxon>
        <taxon>Metazoa</taxon>
        <taxon>Ecdysozoa</taxon>
        <taxon>Nematoda</taxon>
        <taxon>Chromadorea</taxon>
        <taxon>Rhabditida</taxon>
        <taxon>Rhabditina</taxon>
        <taxon>Rhabditomorpha</taxon>
        <taxon>Strongyloidea</taxon>
        <taxon>Strongylidae</taxon>
        <taxon>Cylicocyclus</taxon>
    </lineage>
</organism>
<gene>
    <name evidence="3" type="ORF">CYNAS_LOCUS17771</name>
</gene>
<feature type="region of interest" description="Disordered" evidence="1">
    <location>
        <begin position="1"/>
        <end position="54"/>
    </location>
</feature>
<evidence type="ECO:0000256" key="2">
    <source>
        <dbReference type="SAM" id="Phobius"/>
    </source>
</evidence>
<dbReference type="Proteomes" id="UP001176961">
    <property type="component" value="Unassembled WGS sequence"/>
</dbReference>
<dbReference type="InterPro" id="IPR040350">
    <property type="entry name" value="TMEM272"/>
</dbReference>
<feature type="transmembrane region" description="Helical" evidence="2">
    <location>
        <begin position="185"/>
        <end position="209"/>
    </location>
</feature>
<dbReference type="PANTHER" id="PTHR33444:SF8">
    <property type="entry name" value="MARVEL DOMAIN-CONTAINING PROTEIN"/>
    <property type="match status" value="1"/>
</dbReference>
<keyword evidence="2" id="KW-0472">Membrane</keyword>
<feature type="region of interest" description="Disordered" evidence="1">
    <location>
        <begin position="69"/>
        <end position="132"/>
    </location>
</feature>
<accession>A0AA36H874</accession>
<sequence length="309" mass="34412">MAGRPPSRETTSFPAGNIIHSSSSASERMGAFGALELDHEPNRGRDSQQISRPDDLWQAPAAQRVMLPPLVRSPESQPSITPSSRTPSYGNHYRQQAGPLLQHTPHAPSTSNGSHTSSKRKHQNLSSVVSESGNSTDLARNICEYINEKIPYGLSVFLLITLSVIAFVLILIGCFNIPFCRVQPMIPIWLLVTGILLIITATLRIYHLIPSPNGRSGTMTVNLCCQGTEALLWVANAVWLTLGCIWVYGSKPYVHFEQHMFEQHYCDSTLYWTAFWTCTIYLVMICVLIIALLIIMAMVSSKEVRETQR</sequence>
<reference evidence="3" key="1">
    <citation type="submission" date="2023-07" db="EMBL/GenBank/DDBJ databases">
        <authorList>
            <consortium name="CYATHOMIX"/>
        </authorList>
    </citation>
    <scope>NUCLEOTIDE SEQUENCE</scope>
    <source>
        <strain evidence="3">N/A</strain>
    </source>
</reference>
<evidence type="ECO:0000256" key="1">
    <source>
        <dbReference type="SAM" id="MobiDB-lite"/>
    </source>
</evidence>
<feature type="compositionally biased region" description="Polar residues" evidence="1">
    <location>
        <begin position="107"/>
        <end position="116"/>
    </location>
</feature>
<proteinExistence type="predicted"/>
<feature type="transmembrane region" description="Helical" evidence="2">
    <location>
        <begin position="230"/>
        <end position="249"/>
    </location>
</feature>
<feature type="compositionally biased region" description="Basic and acidic residues" evidence="1">
    <location>
        <begin position="36"/>
        <end position="46"/>
    </location>
</feature>
<evidence type="ECO:0000313" key="4">
    <source>
        <dbReference type="Proteomes" id="UP001176961"/>
    </source>
</evidence>
<dbReference type="AlphaFoldDB" id="A0AA36H874"/>
<keyword evidence="2" id="KW-0812">Transmembrane</keyword>
<keyword evidence="2" id="KW-1133">Transmembrane helix</keyword>
<comment type="caution">
    <text evidence="3">The sequence shown here is derived from an EMBL/GenBank/DDBJ whole genome shotgun (WGS) entry which is preliminary data.</text>
</comment>
<evidence type="ECO:0000313" key="3">
    <source>
        <dbReference type="EMBL" id="CAJ0605788.1"/>
    </source>
</evidence>
<feature type="transmembrane region" description="Helical" evidence="2">
    <location>
        <begin position="156"/>
        <end position="179"/>
    </location>
</feature>
<name>A0AA36H874_CYLNA</name>
<dbReference type="EMBL" id="CATQJL010000316">
    <property type="protein sequence ID" value="CAJ0605788.1"/>
    <property type="molecule type" value="Genomic_DNA"/>
</dbReference>
<feature type="compositionally biased region" description="Polar residues" evidence="1">
    <location>
        <begin position="74"/>
        <end position="89"/>
    </location>
</feature>
<feature type="compositionally biased region" description="Polar residues" evidence="1">
    <location>
        <begin position="8"/>
        <end position="26"/>
    </location>
</feature>
<keyword evidence="4" id="KW-1185">Reference proteome</keyword>
<dbReference type="PANTHER" id="PTHR33444">
    <property type="entry name" value="SI:DKEY-19B23.12-RELATED"/>
    <property type="match status" value="1"/>
</dbReference>
<feature type="transmembrane region" description="Helical" evidence="2">
    <location>
        <begin position="269"/>
        <end position="299"/>
    </location>
</feature>
<protein>
    <submittedName>
        <fullName evidence="3">Uncharacterized protein</fullName>
    </submittedName>
</protein>